<gene>
    <name evidence="2" type="ORF">A0J61_11961</name>
</gene>
<feature type="non-terminal residue" evidence="2">
    <location>
        <position position="1"/>
    </location>
</feature>
<name>A0A1C7LLA3_9FUNG</name>
<reference evidence="2 3" key="1">
    <citation type="submission" date="2016-03" db="EMBL/GenBank/DDBJ databases">
        <title>Choanephora cucurbitarum.</title>
        <authorList>
            <person name="Min B."/>
            <person name="Park H."/>
            <person name="Park J.-H."/>
            <person name="Shin H.-D."/>
            <person name="Choi I.-G."/>
        </authorList>
    </citation>
    <scope>NUCLEOTIDE SEQUENCE [LARGE SCALE GENOMIC DNA]</scope>
    <source>
        <strain evidence="2 3">KUS-F28377</strain>
    </source>
</reference>
<evidence type="ECO:0000256" key="1">
    <source>
        <dbReference type="SAM" id="MobiDB-lite"/>
    </source>
</evidence>
<keyword evidence="3" id="KW-1185">Reference proteome</keyword>
<dbReference type="STRING" id="101091.A0A1C7LLA3"/>
<dbReference type="InParanoid" id="A0A1C7LLA3"/>
<feature type="region of interest" description="Disordered" evidence="1">
    <location>
        <begin position="184"/>
        <end position="207"/>
    </location>
</feature>
<dbReference type="EMBL" id="LUGH01002775">
    <property type="protein sequence ID" value="OBZ63977.1"/>
    <property type="molecule type" value="Genomic_DNA"/>
</dbReference>
<evidence type="ECO:0000313" key="3">
    <source>
        <dbReference type="Proteomes" id="UP000093000"/>
    </source>
</evidence>
<protein>
    <submittedName>
        <fullName evidence="2">Uncharacterized protein</fullName>
    </submittedName>
</protein>
<organism evidence="2 3">
    <name type="scientific">Choanephora cucurbitarum</name>
    <dbReference type="NCBI Taxonomy" id="101091"/>
    <lineage>
        <taxon>Eukaryota</taxon>
        <taxon>Fungi</taxon>
        <taxon>Fungi incertae sedis</taxon>
        <taxon>Mucoromycota</taxon>
        <taxon>Mucoromycotina</taxon>
        <taxon>Mucoromycetes</taxon>
        <taxon>Mucorales</taxon>
        <taxon>Mucorineae</taxon>
        <taxon>Choanephoraceae</taxon>
        <taxon>Choanephoroideae</taxon>
        <taxon>Choanephora</taxon>
    </lineage>
</organism>
<accession>A0A1C7LLA3</accession>
<dbReference type="OrthoDB" id="2265092at2759"/>
<proteinExistence type="predicted"/>
<sequence>AVCDRVVVVQEPIIRVTSGQSITLEAKGTDTSLRMNFMVSNNNFAMMYYFIRFIKLQSSRRVIGALRVSAYTFDDASRAFASVRVGMQSVAPIWEINFRGNTTGFGIADGCVPVDKENAPPNQEYAKLKSIIFKYGLYDDLVEAELAAPNASPILLEQRRTRDARSSRSARRGTIQVRTFDESIFASPPDNEDPALGGGSPLTAMMD</sequence>
<comment type="caution">
    <text evidence="2">The sequence shown here is derived from an EMBL/GenBank/DDBJ whole genome shotgun (WGS) entry which is preliminary data.</text>
</comment>
<evidence type="ECO:0000313" key="2">
    <source>
        <dbReference type="EMBL" id="OBZ63977.1"/>
    </source>
</evidence>
<dbReference type="AlphaFoldDB" id="A0A1C7LLA3"/>
<dbReference type="Proteomes" id="UP000093000">
    <property type="component" value="Unassembled WGS sequence"/>
</dbReference>